<dbReference type="AlphaFoldDB" id="A7AT14"/>
<dbReference type="PANTHER" id="PTHR42918:SF15">
    <property type="entry name" value="LYSINE--TRNA LIGASE, CHLOROPLASTIC_MITOCHONDRIAL"/>
    <property type="match status" value="1"/>
</dbReference>
<name>A7AT14_BABBO</name>
<reference evidence="8" key="3">
    <citation type="journal article" date="2021" name="Int. J. Parasitol.">
        <title>Comparative analysis of gene expression between Babesia bovis blood stages and kinetes allowed by improved genome annotation.</title>
        <authorList>
            <person name="Ueti M.W."/>
            <person name="Johnson W.C."/>
            <person name="Kappmeyer L.S."/>
            <person name="Herndon D.R."/>
            <person name="Mousel M.R."/>
            <person name="Reif K.E."/>
            <person name="Taus N.S."/>
            <person name="Ifeonu O.O."/>
            <person name="Silva J.C."/>
            <person name="Suarez C.E."/>
            <person name="Brayton K.A."/>
        </authorList>
    </citation>
    <scope>NUCLEOTIDE SEQUENCE [LARGE SCALE GENOMIC DNA]</scope>
</reference>
<dbReference type="Gene3D" id="2.40.50.140">
    <property type="entry name" value="Nucleic acid-binding proteins"/>
    <property type="match status" value="1"/>
</dbReference>
<dbReference type="Proteomes" id="UP000002173">
    <property type="component" value="Unassembled WGS sequence"/>
</dbReference>
<dbReference type="PANTHER" id="PTHR42918">
    <property type="entry name" value="LYSYL-TRNA SYNTHETASE"/>
    <property type="match status" value="1"/>
</dbReference>
<dbReference type="InterPro" id="IPR018149">
    <property type="entry name" value="Lys-tRNA-synth_II_C"/>
</dbReference>
<dbReference type="RefSeq" id="XP_001609643.1">
    <property type="nucleotide sequence ID" value="XM_001609593.1"/>
</dbReference>
<dbReference type="InterPro" id="IPR045864">
    <property type="entry name" value="aa-tRNA-synth_II/BPL/LPL"/>
</dbReference>
<dbReference type="Pfam" id="PF00152">
    <property type="entry name" value="tRNA-synt_2"/>
    <property type="match status" value="1"/>
</dbReference>
<keyword evidence="4 7" id="KW-0030">Aminoacyl-tRNA synthetase</keyword>
<dbReference type="GO" id="GO:0004824">
    <property type="term" value="F:lysine-tRNA ligase activity"/>
    <property type="evidence" value="ECO:0007669"/>
    <property type="project" value="InterPro"/>
</dbReference>
<reference evidence="7 8" key="1">
    <citation type="journal article" date="2007" name="PLoS Pathog.">
        <title>Genome sequence of Babesia bovis and comparative analysis of apicomplexan hemoprotozoa.</title>
        <authorList>
            <person name="Brayton K.A."/>
            <person name="Lau A.O.T."/>
            <person name="Herndon D.R."/>
            <person name="Hannick L."/>
            <person name="Kappmeyer L.S."/>
            <person name="Berens S.J."/>
            <person name="Bidwell S.L."/>
            <person name="Brown W.C."/>
            <person name="Crabtree J."/>
            <person name="Fadrosh D."/>
            <person name="Feldblum T."/>
            <person name="Forberger H.A."/>
            <person name="Haas B.J."/>
            <person name="Howell J.M."/>
            <person name="Khouri H."/>
            <person name="Koo H."/>
            <person name="Mann D.J."/>
            <person name="Norimine J."/>
            <person name="Paulsen I.T."/>
            <person name="Radune D."/>
            <person name="Ren Q."/>
            <person name="Smith R.K. Jr."/>
            <person name="Suarez C.E."/>
            <person name="White O."/>
            <person name="Wortman J.R."/>
            <person name="Knowles D.P. Jr."/>
            <person name="McElwain T.F."/>
            <person name="Nene V.M."/>
        </authorList>
    </citation>
    <scope>NUCLEOTIDE SEQUENCE [LARGE SCALE GENOMIC DNA]</scope>
    <source>
        <strain evidence="7">T2Bo</strain>
    </source>
</reference>
<dbReference type="OMA" id="MNMTEEI"/>
<dbReference type="GO" id="GO:0000049">
    <property type="term" value="F:tRNA binding"/>
    <property type="evidence" value="ECO:0007669"/>
    <property type="project" value="TreeGrafter"/>
</dbReference>
<dbReference type="VEuPathDB" id="PiroplasmaDB:BBOV_II001160"/>
<dbReference type="KEGG" id="bbo:BBOV_II001160"/>
<keyword evidence="2" id="KW-0547">Nucleotide-binding</keyword>
<gene>
    <name evidence="7" type="ORF">BBOV_II001160</name>
</gene>
<dbReference type="Gene3D" id="3.30.930.10">
    <property type="entry name" value="Bira Bifunctional Protein, Domain 2"/>
    <property type="match status" value="1"/>
</dbReference>
<keyword evidence="1" id="KW-0436">Ligase</keyword>
<evidence type="ECO:0000256" key="3">
    <source>
        <dbReference type="ARBA" id="ARBA00022840"/>
    </source>
</evidence>
<evidence type="ECO:0000313" key="7">
    <source>
        <dbReference type="EMBL" id="EDO06075.1"/>
    </source>
</evidence>
<keyword evidence="8" id="KW-1185">Reference proteome</keyword>
<evidence type="ECO:0000313" key="8">
    <source>
        <dbReference type="Proteomes" id="UP000002173"/>
    </source>
</evidence>
<evidence type="ECO:0000259" key="6">
    <source>
        <dbReference type="PROSITE" id="PS50862"/>
    </source>
</evidence>
<reference evidence="8" key="2">
    <citation type="journal article" date="2020" name="Data Brief">
        <title>Transcriptome dataset of Babesia bovis life stages within vertebrate and invertebrate hosts.</title>
        <authorList>
            <person name="Ueti M.W."/>
            <person name="Johnson W.C."/>
            <person name="Kappmeyer L.S."/>
            <person name="Herndon D.R."/>
            <person name="Mousel M.R."/>
            <person name="Reif K.E."/>
            <person name="Taus N.S."/>
            <person name="Ifeonu O.O."/>
            <person name="Silva J.C."/>
            <person name="Suarez C.E."/>
            <person name="Brayton K.A."/>
        </authorList>
    </citation>
    <scope>NUCLEOTIDE SEQUENCE [LARGE SCALE GENOMIC DNA]</scope>
</reference>
<dbReference type="STRING" id="5865.A7AT14"/>
<accession>A7AT14</accession>
<dbReference type="GO" id="GO:0006430">
    <property type="term" value="P:lysyl-tRNA aminoacylation"/>
    <property type="evidence" value="ECO:0007669"/>
    <property type="project" value="InterPro"/>
</dbReference>
<dbReference type="InterPro" id="IPR006195">
    <property type="entry name" value="aa-tRNA-synth_II"/>
</dbReference>
<dbReference type="InParanoid" id="A7AT14"/>
<dbReference type="GO" id="GO:0005524">
    <property type="term" value="F:ATP binding"/>
    <property type="evidence" value="ECO:0007669"/>
    <property type="project" value="UniProtKB-KW"/>
</dbReference>
<organism evidence="7 8">
    <name type="scientific">Babesia bovis</name>
    <dbReference type="NCBI Taxonomy" id="5865"/>
    <lineage>
        <taxon>Eukaryota</taxon>
        <taxon>Sar</taxon>
        <taxon>Alveolata</taxon>
        <taxon>Apicomplexa</taxon>
        <taxon>Aconoidasida</taxon>
        <taxon>Piroplasmida</taxon>
        <taxon>Babesiidae</taxon>
        <taxon>Babesia</taxon>
    </lineage>
</organism>
<dbReference type="SUPFAM" id="SSF50249">
    <property type="entry name" value="Nucleic acid-binding proteins"/>
    <property type="match status" value="1"/>
</dbReference>
<dbReference type="InterPro" id="IPR004364">
    <property type="entry name" value="Aa-tRNA-synt_II"/>
</dbReference>
<proteinExistence type="predicted"/>
<dbReference type="GO" id="GO:0005829">
    <property type="term" value="C:cytosol"/>
    <property type="evidence" value="ECO:0007669"/>
    <property type="project" value="TreeGrafter"/>
</dbReference>
<keyword evidence="3" id="KW-0067">ATP-binding</keyword>
<feature type="domain" description="Aminoacyl-transfer RNA synthetases class-II family profile" evidence="6">
    <location>
        <begin position="223"/>
        <end position="516"/>
    </location>
</feature>
<comment type="caution">
    <text evidence="7">The sequence shown here is derived from an EMBL/GenBank/DDBJ whole genome shotgun (WGS) entry which is preliminary data.</text>
</comment>
<evidence type="ECO:0000256" key="1">
    <source>
        <dbReference type="ARBA" id="ARBA00022598"/>
    </source>
</evidence>
<evidence type="ECO:0000256" key="5">
    <source>
        <dbReference type="ARBA" id="ARBA00030563"/>
    </source>
</evidence>
<sequence length="522" mass="58197">MSSRMIKPIYPQTRPMLLYESTNDYNVGTLADAFTSLANDAVKEQMSIRLAKLKHLESELGSSGYPEIDSKETESMTTVEQINKNHRTLNNDEENEGVNYCIYGRIKAIRFGGLFVVIEDKQGDELQVLFRRKMTIHIGDKPFNAENIDQLIDIGDVIQVGGHVKKTGTGELTLIPHHMSILAKCLLPMPDGFHGLKDVATRHKLRHLDIMVNEDTRGILLQRSHIIWELRKLLHSKGFVEVETPILQHIYSGANAQPFKTRSEALDENLYLRIAPEFFLKRLIVGGLGDKIFEIGKCFRNEGTSARHSPEFTMIEIYQQMANAGDMINLLEEIIETLAKKIGVEFPKFTRKTMVGLIEEHIGINVDLCSSEQLLSILRERGLDTNTLESNSWGSLVATLFKCAVEDNITEPTHVTELPSDISPLAASEGSKGKVFESYLQGLEIAHGCTEECNPVQLLHKLDMCGLQGLGHTRDTELLNAVAHGMPPTAGIGIGIDRLVMALSKTTSIKNIQTFPLLKSEA</sequence>
<evidence type="ECO:0000256" key="2">
    <source>
        <dbReference type="ARBA" id="ARBA00022741"/>
    </source>
</evidence>
<dbReference type="eggNOG" id="KOG1885">
    <property type="taxonomic scope" value="Eukaryota"/>
</dbReference>
<dbReference type="SUPFAM" id="SSF55681">
    <property type="entry name" value="Class II aaRS and biotin synthetases"/>
    <property type="match status" value="1"/>
</dbReference>
<dbReference type="CDD" id="cd04322">
    <property type="entry name" value="LysRS_N"/>
    <property type="match status" value="1"/>
</dbReference>
<dbReference type="GeneID" id="5477868"/>
<dbReference type="PROSITE" id="PS50862">
    <property type="entry name" value="AA_TRNA_LIGASE_II"/>
    <property type="match status" value="1"/>
</dbReference>
<dbReference type="EMBL" id="AAXT01000003">
    <property type="protein sequence ID" value="EDO06075.1"/>
    <property type="molecule type" value="Genomic_DNA"/>
</dbReference>
<protein>
    <recommendedName>
        <fullName evidence="5">Lysyl-tRNA synthetase</fullName>
    </recommendedName>
</protein>
<dbReference type="InterPro" id="IPR012340">
    <property type="entry name" value="NA-bd_OB-fold"/>
</dbReference>
<dbReference type="InterPro" id="IPR044136">
    <property type="entry name" value="Lys-tRNA-ligase_II_N"/>
</dbReference>
<dbReference type="PRINTS" id="PR00982">
    <property type="entry name" value="TRNASYNTHLYS"/>
</dbReference>
<dbReference type="FunCoup" id="A7AT14">
    <property type="interactions" value="23"/>
</dbReference>
<evidence type="ECO:0000256" key="4">
    <source>
        <dbReference type="ARBA" id="ARBA00023146"/>
    </source>
</evidence>